<dbReference type="Proteomes" id="UP001172386">
    <property type="component" value="Unassembled WGS sequence"/>
</dbReference>
<sequence>MTSKDQFSVDNGHAAKLVLYFTLNVVVTSGPSSLWPKKAYRNPVDQLVAFLDKKHGDEWAVFEFRAEGTGYPDAEVYNRIHHFPWPDHHPPPFAIIPNLMAAMRNWLQGEPKSPDKHRVAVVHCKAGKGRSGTVSCSYLISQEGWKREDALKRFTLRRMRAGFGDGVSIPSQLRWVGYVDRWTNKMDKTYVERPVEIVEIHVWGLRGGVKVCVEGFIDDGRRIKNFHTFVRQEKTNVDRAFSQTLPNDDPPSRMQTETLVSPTVGTPSSSNQDISNSDSDLSQNVILRPLTPIRLETSDINIDFERRNKSGYTGFTMVTSLAHVWFNAWFEGGYEGNESGVFEIEWEAMDGIKGSARKGIKALDRMKVVWKYAEGGRSQSIDEPQAGEPVEEGRPTNWRGAGDPENEIEARHSGGVASGRVGGAKLTLSEMSSEAASKLIGKDLGLRKANADSANISRASSFREDEVHRTHEPKSSVVKEAEGGSEDEGTKAHVSDDEKTNADIVASHESHEHERLDTATGKYLELGMAKMANFISKLGPGDRKATDDNATP</sequence>
<protein>
    <submittedName>
        <fullName evidence="1">Telomerase protein component 1</fullName>
    </submittedName>
</protein>
<reference evidence="1" key="1">
    <citation type="submission" date="2022-10" db="EMBL/GenBank/DDBJ databases">
        <title>Culturing micro-colonial fungi from biological soil crusts in the Mojave desert and describing Neophaeococcomyces mojavensis, and introducing the new genera and species Taxawa tesnikishii.</title>
        <authorList>
            <person name="Kurbessoian T."/>
            <person name="Stajich J.E."/>
        </authorList>
    </citation>
    <scope>NUCLEOTIDE SEQUENCE</scope>
    <source>
        <strain evidence="1">JES_112</strain>
    </source>
</reference>
<dbReference type="EMBL" id="JAPDRQ010000010">
    <property type="protein sequence ID" value="KAJ9663233.1"/>
    <property type="molecule type" value="Genomic_DNA"/>
</dbReference>
<evidence type="ECO:0000313" key="1">
    <source>
        <dbReference type="EMBL" id="KAJ9663233.1"/>
    </source>
</evidence>
<evidence type="ECO:0000313" key="2">
    <source>
        <dbReference type="Proteomes" id="UP001172386"/>
    </source>
</evidence>
<gene>
    <name evidence="1" type="primary">TEP1</name>
    <name evidence="1" type="ORF">H2198_000994</name>
</gene>
<organism evidence="1 2">
    <name type="scientific">Neophaeococcomyces mojaviensis</name>
    <dbReference type="NCBI Taxonomy" id="3383035"/>
    <lineage>
        <taxon>Eukaryota</taxon>
        <taxon>Fungi</taxon>
        <taxon>Dikarya</taxon>
        <taxon>Ascomycota</taxon>
        <taxon>Pezizomycotina</taxon>
        <taxon>Eurotiomycetes</taxon>
        <taxon>Chaetothyriomycetidae</taxon>
        <taxon>Chaetothyriales</taxon>
        <taxon>Chaetothyriales incertae sedis</taxon>
        <taxon>Neophaeococcomyces</taxon>
    </lineage>
</organism>
<comment type="caution">
    <text evidence="1">The sequence shown here is derived from an EMBL/GenBank/DDBJ whole genome shotgun (WGS) entry which is preliminary data.</text>
</comment>
<proteinExistence type="predicted"/>
<accession>A0ACC3AJ13</accession>
<keyword evidence="2" id="KW-1185">Reference proteome</keyword>
<name>A0ACC3AJ13_9EURO</name>